<accession>A0ABT2SVX4</accession>
<gene>
    <name evidence="1" type="ORF">OCV55_08495</name>
</gene>
<comment type="caution">
    <text evidence="1">The sequence shown here is derived from an EMBL/GenBank/DDBJ whole genome shotgun (WGS) entry which is preliminary data.</text>
</comment>
<dbReference type="RefSeq" id="WP_267309873.1">
    <property type="nucleotide sequence ID" value="NZ_JAOQJR010000008.1"/>
</dbReference>
<evidence type="ECO:0008006" key="3">
    <source>
        <dbReference type="Google" id="ProtNLM"/>
    </source>
</evidence>
<dbReference type="EMBL" id="JAOQJR010000008">
    <property type="protein sequence ID" value="MCU6738720.1"/>
    <property type="molecule type" value="Genomic_DNA"/>
</dbReference>
<dbReference type="Proteomes" id="UP001208364">
    <property type="component" value="Unassembled WGS sequence"/>
</dbReference>
<sequence>MSTLEEQAIKTVGKTGEGVLNKLLGPSAEFLGKGLANYLKVKLSNSPY</sequence>
<organism evidence="1 2">
    <name type="scientific">[Clostridium] ammoniilyticum</name>
    <dbReference type="NCBI Taxonomy" id="2981784"/>
    <lineage>
        <taxon>Bacteria</taxon>
        <taxon>Bacillati</taxon>
        <taxon>Bacillota</taxon>
        <taxon>Erysipelotrichia</taxon>
        <taxon>Erysipelotrichales</taxon>
        <taxon>Coprobacillaceae</taxon>
        <taxon>Faecalibacillus</taxon>
    </lineage>
</organism>
<evidence type="ECO:0000313" key="2">
    <source>
        <dbReference type="Proteomes" id="UP001208364"/>
    </source>
</evidence>
<evidence type="ECO:0000313" key="1">
    <source>
        <dbReference type="EMBL" id="MCU6738720.1"/>
    </source>
</evidence>
<keyword evidence="2" id="KW-1185">Reference proteome</keyword>
<reference evidence="1 2" key="1">
    <citation type="journal article" date="2021" name="ISME Commun">
        <title>Automated analysis of genomic sequences facilitates high-throughput and comprehensive description of bacteria.</title>
        <authorList>
            <person name="Hitch T.C.A."/>
        </authorList>
    </citation>
    <scope>NUCLEOTIDE SEQUENCE [LARGE SCALE GENOMIC DNA]</scope>
    <source>
        <strain evidence="1 2">H4_15</strain>
    </source>
</reference>
<name>A0ABT2SVX4_9FIRM</name>
<protein>
    <recommendedName>
        <fullName evidence="3">Bacteriocin</fullName>
    </recommendedName>
</protein>
<proteinExistence type="predicted"/>